<dbReference type="PANTHER" id="PTHR31001:SF50">
    <property type="entry name" value="ZN(II)2CYS6 TRANSCRIPTION FACTOR (EUROFUNG)"/>
    <property type="match status" value="1"/>
</dbReference>
<keyword evidence="2" id="KW-0479">Metal-binding</keyword>
<name>A0A2J6PDC5_9HELO</name>
<dbReference type="EMBL" id="KZ613569">
    <property type="protein sequence ID" value="PMD12051.1"/>
    <property type="molecule type" value="Genomic_DNA"/>
</dbReference>
<evidence type="ECO:0000313" key="5">
    <source>
        <dbReference type="EMBL" id="PMD12051.1"/>
    </source>
</evidence>
<reference evidence="5 6" key="1">
    <citation type="submission" date="2016-05" db="EMBL/GenBank/DDBJ databases">
        <title>A degradative enzymes factory behind the ericoid mycorrhizal symbiosis.</title>
        <authorList>
            <consortium name="DOE Joint Genome Institute"/>
            <person name="Martino E."/>
            <person name="Morin E."/>
            <person name="Grelet G."/>
            <person name="Kuo A."/>
            <person name="Kohler A."/>
            <person name="Daghino S."/>
            <person name="Barry K."/>
            <person name="Choi C."/>
            <person name="Cichocki N."/>
            <person name="Clum A."/>
            <person name="Copeland A."/>
            <person name="Hainaut M."/>
            <person name="Haridas S."/>
            <person name="Labutti K."/>
            <person name="Lindquist E."/>
            <person name="Lipzen A."/>
            <person name="Khouja H.-R."/>
            <person name="Murat C."/>
            <person name="Ohm R."/>
            <person name="Olson A."/>
            <person name="Spatafora J."/>
            <person name="Veneault-Fourrey C."/>
            <person name="Henrissat B."/>
            <person name="Grigoriev I."/>
            <person name="Martin F."/>
            <person name="Perotto S."/>
        </authorList>
    </citation>
    <scope>NUCLEOTIDE SEQUENCE [LARGE SCALE GENOMIC DNA]</scope>
    <source>
        <strain evidence="5 6">UAMH 7357</strain>
    </source>
</reference>
<sequence>MFVGNRSSPSGSQILPSLKQATALLDTFITNVDPVVKLLHIPSLRQRIGNLFSVPGSGAEQGPLDVLVAAVFFASTTSMTEEECHIHLQVPRKTALSSFRFAVEDGLARANFVGRAEIATLQALVLFLACLPSTDKSKAPWTMVAVAVRLAHMLNLHRDGQGLQYTPFEAEIRRRLWWQIVLLDMRVSEDWGSDFMIPEGSYNTYVPTNINDSDMERSATSTYLDRKGITQMTFGLIFSEASKLVKLFQVPLDEQKTRNLQERLDIVYRCQKELNENFFPHYNSDVPISWATHTIGRLIIYKAWLMVYYPMSPEDWTATDATVRREDLITTSIMILELSYKLESNEDVKQWWWMFQTYVQWHALAVTLVELCVQKPSPLMDKAWKIIDTVFDLWSRRVVDSSAGFVWLPIKKLYAKAQEVRMSGTSNLPLAPGLHDPSSTLPDVPQNYYNNVDHTNAVQDRMVATKPHEISSMSYDPVQTDFSTSIFNMSGWDFDPFTHDDPMTQANWAGWDGCLQDVSSLPDLGFMP</sequence>
<dbReference type="GO" id="GO:0005634">
    <property type="term" value="C:nucleus"/>
    <property type="evidence" value="ECO:0007669"/>
    <property type="project" value="UniProtKB-SubCell"/>
</dbReference>
<dbReference type="GO" id="GO:0003677">
    <property type="term" value="F:DNA binding"/>
    <property type="evidence" value="ECO:0007669"/>
    <property type="project" value="InterPro"/>
</dbReference>
<evidence type="ECO:0000256" key="2">
    <source>
        <dbReference type="ARBA" id="ARBA00022723"/>
    </source>
</evidence>
<protein>
    <recommendedName>
        <fullName evidence="4">Xylanolytic transcriptional activator regulatory domain-containing protein</fullName>
    </recommendedName>
</protein>
<gene>
    <name evidence="5" type="ORF">NA56DRAFT_587822</name>
</gene>
<dbReference type="SMART" id="SM00906">
    <property type="entry name" value="Fungal_trans"/>
    <property type="match status" value="1"/>
</dbReference>
<dbReference type="PANTHER" id="PTHR31001">
    <property type="entry name" value="UNCHARACTERIZED TRANSCRIPTIONAL REGULATORY PROTEIN"/>
    <property type="match status" value="1"/>
</dbReference>
<dbReference type="Proteomes" id="UP000235672">
    <property type="component" value="Unassembled WGS sequence"/>
</dbReference>
<dbReference type="OrthoDB" id="435881at2759"/>
<organism evidence="5 6">
    <name type="scientific">Hyaloscypha hepaticicola</name>
    <dbReference type="NCBI Taxonomy" id="2082293"/>
    <lineage>
        <taxon>Eukaryota</taxon>
        <taxon>Fungi</taxon>
        <taxon>Dikarya</taxon>
        <taxon>Ascomycota</taxon>
        <taxon>Pezizomycotina</taxon>
        <taxon>Leotiomycetes</taxon>
        <taxon>Helotiales</taxon>
        <taxon>Hyaloscyphaceae</taxon>
        <taxon>Hyaloscypha</taxon>
    </lineage>
</organism>
<evidence type="ECO:0000256" key="3">
    <source>
        <dbReference type="ARBA" id="ARBA00023242"/>
    </source>
</evidence>
<evidence type="ECO:0000256" key="1">
    <source>
        <dbReference type="ARBA" id="ARBA00004123"/>
    </source>
</evidence>
<accession>A0A2J6PDC5</accession>
<proteinExistence type="predicted"/>
<feature type="domain" description="Xylanolytic transcriptional activator regulatory" evidence="4">
    <location>
        <begin position="140"/>
        <end position="213"/>
    </location>
</feature>
<comment type="subcellular location">
    <subcellularLocation>
        <location evidence="1">Nucleus</location>
    </subcellularLocation>
</comment>
<dbReference type="GO" id="GO:0006351">
    <property type="term" value="P:DNA-templated transcription"/>
    <property type="evidence" value="ECO:0007669"/>
    <property type="project" value="InterPro"/>
</dbReference>
<dbReference type="InterPro" id="IPR050613">
    <property type="entry name" value="Sec_Metabolite_Reg"/>
</dbReference>
<evidence type="ECO:0000313" key="6">
    <source>
        <dbReference type="Proteomes" id="UP000235672"/>
    </source>
</evidence>
<dbReference type="InterPro" id="IPR007219">
    <property type="entry name" value="XnlR_reg_dom"/>
</dbReference>
<evidence type="ECO:0000259" key="4">
    <source>
        <dbReference type="SMART" id="SM00906"/>
    </source>
</evidence>
<dbReference type="AlphaFoldDB" id="A0A2J6PDC5"/>
<dbReference type="Pfam" id="PF04082">
    <property type="entry name" value="Fungal_trans"/>
    <property type="match status" value="1"/>
</dbReference>
<keyword evidence="3" id="KW-0539">Nucleus</keyword>
<keyword evidence="6" id="KW-1185">Reference proteome</keyword>
<dbReference type="GO" id="GO:0008270">
    <property type="term" value="F:zinc ion binding"/>
    <property type="evidence" value="ECO:0007669"/>
    <property type="project" value="InterPro"/>
</dbReference>
<dbReference type="CDD" id="cd12148">
    <property type="entry name" value="fungal_TF_MHR"/>
    <property type="match status" value="1"/>
</dbReference>